<gene>
    <name evidence="2" type="ORF">C2845_PM08G21200</name>
</gene>
<reference evidence="3" key="1">
    <citation type="journal article" date="2019" name="Nat. Commun.">
        <title>The genome of broomcorn millet.</title>
        <authorList>
            <person name="Zou C."/>
            <person name="Miki D."/>
            <person name="Li D."/>
            <person name="Tang Q."/>
            <person name="Xiao L."/>
            <person name="Rajput S."/>
            <person name="Deng P."/>
            <person name="Jia W."/>
            <person name="Huang R."/>
            <person name="Zhang M."/>
            <person name="Sun Y."/>
            <person name="Hu J."/>
            <person name="Fu X."/>
            <person name="Schnable P.S."/>
            <person name="Li F."/>
            <person name="Zhang H."/>
            <person name="Feng B."/>
            <person name="Zhu X."/>
            <person name="Liu R."/>
            <person name="Schnable J.C."/>
            <person name="Zhu J.-K."/>
            <person name="Zhang H."/>
        </authorList>
    </citation>
    <scope>NUCLEOTIDE SEQUENCE [LARGE SCALE GENOMIC DNA]</scope>
</reference>
<dbReference type="EMBL" id="PQIB02000010">
    <property type="protein sequence ID" value="RLM93052.1"/>
    <property type="molecule type" value="Genomic_DNA"/>
</dbReference>
<protein>
    <submittedName>
        <fullName evidence="2">Uncharacterized protein</fullName>
    </submittedName>
</protein>
<proteinExistence type="predicted"/>
<keyword evidence="3" id="KW-1185">Reference proteome</keyword>
<name>A0A3L6R0Q9_PANMI</name>
<comment type="caution">
    <text evidence="2">The sequence shown here is derived from an EMBL/GenBank/DDBJ whole genome shotgun (WGS) entry which is preliminary data.</text>
</comment>
<feature type="compositionally biased region" description="Basic and acidic residues" evidence="1">
    <location>
        <begin position="70"/>
        <end position="79"/>
    </location>
</feature>
<feature type="region of interest" description="Disordered" evidence="1">
    <location>
        <begin position="25"/>
        <end position="101"/>
    </location>
</feature>
<feature type="region of interest" description="Disordered" evidence="1">
    <location>
        <begin position="1"/>
        <end position="20"/>
    </location>
</feature>
<accession>A0A3L6R0Q9</accession>
<dbReference type="AlphaFoldDB" id="A0A3L6R0Q9"/>
<feature type="compositionally biased region" description="Basic and acidic residues" evidence="1">
    <location>
        <begin position="1"/>
        <end position="10"/>
    </location>
</feature>
<evidence type="ECO:0000256" key="1">
    <source>
        <dbReference type="SAM" id="MobiDB-lite"/>
    </source>
</evidence>
<sequence length="101" mass="11105">MTRGERNREGEEGEEEPVVHRACAPYNDDDAAVRHGTTPSPLLRFATAPSVPSSSPTGPITEELIDAQDYQDHQEDHGENPVQVDAGSDPKFDPNDDGWYD</sequence>
<evidence type="ECO:0000313" key="3">
    <source>
        <dbReference type="Proteomes" id="UP000275267"/>
    </source>
</evidence>
<dbReference type="Proteomes" id="UP000275267">
    <property type="component" value="Unassembled WGS sequence"/>
</dbReference>
<feature type="compositionally biased region" description="Low complexity" evidence="1">
    <location>
        <begin position="49"/>
        <end position="59"/>
    </location>
</feature>
<organism evidence="2 3">
    <name type="scientific">Panicum miliaceum</name>
    <name type="common">Proso millet</name>
    <name type="synonym">Broomcorn millet</name>
    <dbReference type="NCBI Taxonomy" id="4540"/>
    <lineage>
        <taxon>Eukaryota</taxon>
        <taxon>Viridiplantae</taxon>
        <taxon>Streptophyta</taxon>
        <taxon>Embryophyta</taxon>
        <taxon>Tracheophyta</taxon>
        <taxon>Spermatophyta</taxon>
        <taxon>Magnoliopsida</taxon>
        <taxon>Liliopsida</taxon>
        <taxon>Poales</taxon>
        <taxon>Poaceae</taxon>
        <taxon>PACMAD clade</taxon>
        <taxon>Panicoideae</taxon>
        <taxon>Panicodae</taxon>
        <taxon>Paniceae</taxon>
        <taxon>Panicinae</taxon>
        <taxon>Panicum</taxon>
        <taxon>Panicum sect. Panicum</taxon>
    </lineage>
</organism>
<evidence type="ECO:0000313" key="2">
    <source>
        <dbReference type="EMBL" id="RLM93052.1"/>
    </source>
</evidence>